<organism evidence="6 7">
    <name type="scientific">Candidatus Competibacter phosphatis</name>
    <dbReference type="NCBI Taxonomy" id="221280"/>
    <lineage>
        <taxon>Bacteria</taxon>
        <taxon>Pseudomonadati</taxon>
        <taxon>Pseudomonadota</taxon>
        <taxon>Gammaproteobacteria</taxon>
        <taxon>Candidatus Competibacteraceae</taxon>
        <taxon>Candidatus Competibacter</taxon>
    </lineage>
</organism>
<dbReference type="Pfam" id="PF04751">
    <property type="entry name" value="DarP"/>
    <property type="match status" value="1"/>
</dbReference>
<evidence type="ECO:0000313" key="7">
    <source>
        <dbReference type="Proteomes" id="UP000760480"/>
    </source>
</evidence>
<dbReference type="SUPFAM" id="SSF158710">
    <property type="entry name" value="PSPTO4464-like"/>
    <property type="match status" value="1"/>
</dbReference>
<keyword evidence="1" id="KW-0963">Cytoplasm</keyword>
<comment type="caution">
    <text evidence="6">The sequence shown here is derived from an EMBL/GenBank/DDBJ whole genome shotgun (WGS) entry which is preliminary data.</text>
</comment>
<evidence type="ECO:0000256" key="5">
    <source>
        <dbReference type="SAM" id="MobiDB-lite"/>
    </source>
</evidence>
<dbReference type="PANTHER" id="PTHR38101:SF1">
    <property type="entry name" value="UPF0307 PROTEIN YJGA"/>
    <property type="match status" value="1"/>
</dbReference>
<keyword evidence="4" id="KW-0694">RNA-binding</keyword>
<dbReference type="EMBL" id="SPMZ01000026">
    <property type="protein sequence ID" value="NMQ19441.1"/>
    <property type="molecule type" value="Genomic_DNA"/>
</dbReference>
<feature type="compositionally biased region" description="Acidic residues" evidence="5">
    <location>
        <begin position="1"/>
        <end position="12"/>
    </location>
</feature>
<dbReference type="RefSeq" id="WP_169248695.1">
    <property type="nucleotide sequence ID" value="NZ_SPMZ01000026.1"/>
</dbReference>
<protein>
    <submittedName>
        <fullName evidence="6">DUF615 domain-containing protein</fullName>
    </submittedName>
</protein>
<reference evidence="6 7" key="1">
    <citation type="submission" date="2019-03" db="EMBL/GenBank/DDBJ databases">
        <title>Metabolic reconstructions from genomes of highly enriched 'Candidatus Accumulibacter' and 'Candidatus Competibacter' bioreactor populations.</title>
        <authorList>
            <person name="Annavajhala M.K."/>
            <person name="Welles L."/>
            <person name="Abbas B."/>
            <person name="Sorokin D."/>
            <person name="Park H."/>
            <person name="Van Loosdrecht M."/>
            <person name="Chandran K."/>
        </authorList>
    </citation>
    <scope>NUCLEOTIDE SEQUENCE [LARGE SCALE GENOMIC DNA]</scope>
    <source>
        <strain evidence="6 7">SBR_G</strain>
    </source>
</reference>
<evidence type="ECO:0000256" key="3">
    <source>
        <dbReference type="ARBA" id="ARBA00022730"/>
    </source>
</evidence>
<sequence length="105" mass="11912">MHDHDFDEESYDPEAPRPPSKSQRKREATALQDLGEHLVKLTPTQLRRVPLPEDLLAAVRTAQAIPQRGARKRQLQLIGKLMRRLDDPEPIRAALATLVAPRHLS</sequence>
<accession>A0ABX1TL57</accession>
<keyword evidence="3" id="KW-0699">rRNA-binding</keyword>
<dbReference type="InterPro" id="IPR023153">
    <property type="entry name" value="DarP_sf"/>
</dbReference>
<dbReference type="PANTHER" id="PTHR38101">
    <property type="entry name" value="UPF0307 PROTEIN YJGA"/>
    <property type="match status" value="1"/>
</dbReference>
<name>A0ABX1TL57_9GAMM</name>
<evidence type="ECO:0000313" key="6">
    <source>
        <dbReference type="EMBL" id="NMQ19441.1"/>
    </source>
</evidence>
<dbReference type="NCBIfam" id="NF003593">
    <property type="entry name" value="PRK05255.1-1"/>
    <property type="match status" value="1"/>
</dbReference>
<dbReference type="InterPro" id="IPR006839">
    <property type="entry name" value="DarP"/>
</dbReference>
<evidence type="ECO:0000256" key="2">
    <source>
        <dbReference type="ARBA" id="ARBA00022517"/>
    </source>
</evidence>
<dbReference type="CDD" id="cd16331">
    <property type="entry name" value="YjgA-like"/>
    <property type="match status" value="1"/>
</dbReference>
<dbReference type="Proteomes" id="UP000760480">
    <property type="component" value="Unassembled WGS sequence"/>
</dbReference>
<evidence type="ECO:0000256" key="1">
    <source>
        <dbReference type="ARBA" id="ARBA00022490"/>
    </source>
</evidence>
<keyword evidence="2" id="KW-0690">Ribosome biogenesis</keyword>
<feature type="region of interest" description="Disordered" evidence="5">
    <location>
        <begin position="1"/>
        <end position="28"/>
    </location>
</feature>
<evidence type="ECO:0000256" key="4">
    <source>
        <dbReference type="ARBA" id="ARBA00022884"/>
    </source>
</evidence>
<keyword evidence="7" id="KW-1185">Reference proteome</keyword>
<proteinExistence type="predicted"/>
<gene>
    <name evidence="6" type="ORF">E4P82_09680</name>
</gene>
<dbReference type="Gene3D" id="1.10.60.30">
    <property type="entry name" value="PSPTO4464-like domains"/>
    <property type="match status" value="1"/>
</dbReference>